<comment type="similarity">
    <text evidence="2">Belongs to the type IA topoisomerase family.</text>
</comment>
<dbReference type="Gene3D" id="2.70.20.10">
    <property type="entry name" value="Topoisomerase I, domain 3"/>
    <property type="match status" value="1"/>
</dbReference>
<keyword evidence="5" id="KW-0238">DNA-binding</keyword>
<evidence type="ECO:0000313" key="14">
    <source>
        <dbReference type="EMBL" id="SDC48896.1"/>
    </source>
</evidence>
<dbReference type="GO" id="GO:0003917">
    <property type="term" value="F:DNA topoisomerase type I (single strand cut, ATP-independent) activity"/>
    <property type="evidence" value="ECO:0007669"/>
    <property type="project" value="UniProtKB-EC"/>
</dbReference>
<dbReference type="GO" id="GO:0043597">
    <property type="term" value="C:cytoplasmic replication fork"/>
    <property type="evidence" value="ECO:0007669"/>
    <property type="project" value="TreeGrafter"/>
</dbReference>
<dbReference type="GO" id="GO:0006310">
    <property type="term" value="P:DNA recombination"/>
    <property type="evidence" value="ECO:0007669"/>
    <property type="project" value="TreeGrafter"/>
</dbReference>
<evidence type="ECO:0000313" key="15">
    <source>
        <dbReference type="Proteomes" id="UP000198943"/>
    </source>
</evidence>
<dbReference type="SUPFAM" id="SSF56712">
    <property type="entry name" value="Prokaryotic type I DNA topoisomerase"/>
    <property type="match status" value="1"/>
</dbReference>
<feature type="domain" description="Toprim" evidence="12">
    <location>
        <begin position="2"/>
        <end position="144"/>
    </location>
</feature>
<comment type="catalytic activity">
    <reaction evidence="1">
        <text>ATP-independent breakage of single-stranded DNA, followed by passage and rejoining.</text>
        <dbReference type="EC" id="5.6.2.1"/>
    </reaction>
</comment>
<dbReference type="AlphaFoldDB" id="A0A1G6M1R9"/>
<dbReference type="InterPro" id="IPR013824">
    <property type="entry name" value="Topo_IA_cen_sub1"/>
</dbReference>
<organism evidence="14 15">
    <name type="scientific">Succiniclasticum ruminis</name>
    <dbReference type="NCBI Taxonomy" id="40841"/>
    <lineage>
        <taxon>Bacteria</taxon>
        <taxon>Bacillati</taxon>
        <taxon>Bacillota</taxon>
        <taxon>Negativicutes</taxon>
        <taxon>Acidaminococcales</taxon>
        <taxon>Acidaminococcaceae</taxon>
        <taxon>Succiniclasticum</taxon>
    </lineage>
</organism>
<dbReference type="InterPro" id="IPR000380">
    <property type="entry name" value="Topo_IA"/>
</dbReference>
<dbReference type="InterPro" id="IPR003602">
    <property type="entry name" value="Topo_IA_DNA-bd_dom"/>
</dbReference>
<dbReference type="GO" id="GO:0006265">
    <property type="term" value="P:DNA topological change"/>
    <property type="evidence" value="ECO:0007669"/>
    <property type="project" value="InterPro"/>
</dbReference>
<evidence type="ECO:0000259" key="13">
    <source>
        <dbReference type="PROSITE" id="PS52039"/>
    </source>
</evidence>
<dbReference type="RefSeq" id="WP_093730433.1">
    <property type="nucleotide sequence ID" value="NZ_FMYW01000008.1"/>
</dbReference>
<dbReference type="EMBL" id="FMYW01000008">
    <property type="protein sequence ID" value="SDC48896.1"/>
    <property type="molecule type" value="Genomic_DNA"/>
</dbReference>
<reference evidence="15" key="1">
    <citation type="submission" date="2016-10" db="EMBL/GenBank/DDBJ databases">
        <authorList>
            <person name="Varghese N."/>
            <person name="Submissions S."/>
        </authorList>
    </citation>
    <scope>NUCLEOTIDE SEQUENCE [LARGE SCALE GENOMIC DNA]</scope>
    <source>
        <strain evidence="15">DSM 11005</strain>
    </source>
</reference>
<keyword evidence="15" id="KW-1185">Reference proteome</keyword>
<dbReference type="Pfam" id="PF01751">
    <property type="entry name" value="Toprim"/>
    <property type="match status" value="1"/>
</dbReference>
<evidence type="ECO:0000259" key="12">
    <source>
        <dbReference type="PROSITE" id="PS50880"/>
    </source>
</evidence>
<dbReference type="PROSITE" id="PS00396">
    <property type="entry name" value="TOPO_IA_1"/>
    <property type="match status" value="1"/>
</dbReference>
<dbReference type="InterPro" id="IPR034144">
    <property type="entry name" value="TOPRIM_TopoIII"/>
</dbReference>
<evidence type="ECO:0000256" key="11">
    <source>
        <dbReference type="SAM" id="MobiDB-lite"/>
    </source>
</evidence>
<evidence type="ECO:0000256" key="1">
    <source>
        <dbReference type="ARBA" id="ARBA00000213"/>
    </source>
</evidence>
<keyword evidence="4" id="KW-0799">Topoisomerase</keyword>
<dbReference type="GO" id="GO:0003677">
    <property type="term" value="F:DNA binding"/>
    <property type="evidence" value="ECO:0007669"/>
    <property type="project" value="UniProtKB-KW"/>
</dbReference>
<evidence type="ECO:0000256" key="3">
    <source>
        <dbReference type="ARBA" id="ARBA00012891"/>
    </source>
</evidence>
<evidence type="ECO:0000256" key="2">
    <source>
        <dbReference type="ARBA" id="ARBA00009446"/>
    </source>
</evidence>
<feature type="compositionally biased region" description="Acidic residues" evidence="11">
    <location>
        <begin position="477"/>
        <end position="487"/>
    </location>
</feature>
<dbReference type="SMART" id="SM00437">
    <property type="entry name" value="TOP1Ac"/>
    <property type="match status" value="1"/>
</dbReference>
<dbReference type="InterPro" id="IPR013825">
    <property type="entry name" value="Topo_IA_cen_sub2"/>
</dbReference>
<dbReference type="InterPro" id="IPR006171">
    <property type="entry name" value="TOPRIM_dom"/>
</dbReference>
<dbReference type="InterPro" id="IPR013826">
    <property type="entry name" value="Topo_IA_cen_sub3"/>
</dbReference>
<feature type="region of interest" description="Disordered" evidence="11">
    <location>
        <begin position="473"/>
        <end position="506"/>
    </location>
</feature>
<dbReference type="Gene3D" id="3.40.50.140">
    <property type="match status" value="1"/>
</dbReference>
<evidence type="ECO:0000256" key="9">
    <source>
        <dbReference type="ARBA" id="ARBA00032235"/>
    </source>
</evidence>
<protein>
    <recommendedName>
        <fullName evidence="3">DNA topoisomerase</fullName>
        <ecNumber evidence="3">5.6.2.1</ecNumber>
    </recommendedName>
    <alternativeName>
        <fullName evidence="10">Omega-protein</fullName>
    </alternativeName>
    <alternativeName>
        <fullName evidence="9">Relaxing enzyme</fullName>
    </alternativeName>
    <alternativeName>
        <fullName evidence="7">Swivelase</fullName>
    </alternativeName>
    <alternativeName>
        <fullName evidence="8">Untwisting enzyme</fullName>
    </alternativeName>
</protein>
<dbReference type="Gene3D" id="1.10.290.10">
    <property type="entry name" value="Topoisomerase I, domain 4"/>
    <property type="match status" value="1"/>
</dbReference>
<accession>A0A1G6M1R9</accession>
<dbReference type="PROSITE" id="PS52039">
    <property type="entry name" value="TOPO_IA_2"/>
    <property type="match status" value="1"/>
</dbReference>
<evidence type="ECO:0000256" key="4">
    <source>
        <dbReference type="ARBA" id="ARBA00023029"/>
    </source>
</evidence>
<dbReference type="NCBIfam" id="NF005829">
    <property type="entry name" value="PRK07726.1"/>
    <property type="match status" value="1"/>
</dbReference>
<dbReference type="GO" id="GO:0006281">
    <property type="term" value="P:DNA repair"/>
    <property type="evidence" value="ECO:0007669"/>
    <property type="project" value="TreeGrafter"/>
</dbReference>
<name>A0A1G6M1R9_9FIRM</name>
<evidence type="ECO:0000256" key="8">
    <source>
        <dbReference type="ARBA" id="ARBA00031985"/>
    </source>
</evidence>
<dbReference type="InterPro" id="IPR013497">
    <property type="entry name" value="Topo_IA_cen"/>
</dbReference>
<feature type="domain" description="Topo IA-type catalytic" evidence="13">
    <location>
        <begin position="151"/>
        <end position="643"/>
    </location>
</feature>
<dbReference type="Pfam" id="PF01131">
    <property type="entry name" value="Topoisom_bac"/>
    <property type="match status" value="2"/>
</dbReference>
<dbReference type="PANTHER" id="PTHR11390">
    <property type="entry name" value="PROKARYOTIC DNA TOPOISOMERASE"/>
    <property type="match status" value="1"/>
</dbReference>
<dbReference type="InterPro" id="IPR023405">
    <property type="entry name" value="Topo_IA_core_domain"/>
</dbReference>
<dbReference type="OrthoDB" id="9803554at2"/>
<dbReference type="Gene3D" id="1.10.460.10">
    <property type="entry name" value="Topoisomerase I, domain 2"/>
    <property type="match status" value="1"/>
</dbReference>
<gene>
    <name evidence="14" type="ORF">SAMN04487864_108113</name>
</gene>
<dbReference type="InterPro" id="IPR003601">
    <property type="entry name" value="Topo_IA_2"/>
</dbReference>
<dbReference type="SMART" id="SM00436">
    <property type="entry name" value="TOP1Bc"/>
    <property type="match status" value="1"/>
</dbReference>
<dbReference type="PROSITE" id="PS50880">
    <property type="entry name" value="TOPRIM"/>
    <property type="match status" value="1"/>
</dbReference>
<dbReference type="PANTHER" id="PTHR11390:SF21">
    <property type="entry name" value="DNA TOPOISOMERASE 3-ALPHA"/>
    <property type="match status" value="1"/>
</dbReference>
<evidence type="ECO:0000256" key="7">
    <source>
        <dbReference type="ARBA" id="ARBA00030003"/>
    </source>
</evidence>
<dbReference type="CDD" id="cd03362">
    <property type="entry name" value="TOPRIM_TopoIA_TopoIII"/>
    <property type="match status" value="1"/>
</dbReference>
<dbReference type="EC" id="5.6.2.1" evidence="3"/>
<dbReference type="InterPro" id="IPR023406">
    <property type="entry name" value="Topo_IA_AS"/>
</dbReference>
<dbReference type="PRINTS" id="PR00417">
    <property type="entry name" value="PRTPISMRASEI"/>
</dbReference>
<proteinExistence type="inferred from homology"/>
<sequence length="808" mass="90946">MQTLYIAEKPDIANAIADYLWPSGGYKKCTGYYRKDDTIVSWAVGHLLELATPEEYEKRYANWKNYRIFPEVWKHDVITKSAAQFKVVSGLLKTADVVIHAGDPDREGQLLIEEILHYCNYKGKVQRLLINAKDDVSMKRAFETVEDNAKYENLYAAGLARQQADWLVGINLTRCYTTNASRFSPGAVWNIGRVKVPTLALVVNREKEIQSFKVRKYYELKAAFTKEGIRFTALWQPNEKKTALDEEGRLLDKQVAEAVREKVLPADGMVQKVTRKKGTEAPPLPYSLDTLQVEANARFGISPKQALSTVQSLYEKKYVSYPRSDCNYIPRAQHKDAFRILDRLASRNVRGAAGADVSLFSRAWNDKKVTAHHAIIPTGEIPQQLSATEEKIYTMIAERYVMQFYPPCEFETITFEIMLADELFKGSGKVILKPGFKAVFGGQGKTTSAGRTAAAASGEEAVLSAAGRKKKVIGEDNAQDGETETQADENLSLPNLSKGENLGKPDAVDLLEKETKPPKRFTEGTLLAAMANIYRFMDPKNPNRDKLKEVKGIGTPATRDTIISELQGIRGNRQTQMPFMEKVKKELVPTELGFQLIDNVDVTLTKPDTTAEMEFALAEIAAGEGSVEKFRQDVYDTIDRNIAYAEAHQFPGYIMEKCPLCKTGNLVKHFSRKTKKAFFVCDNQACVSPSTGKPVYYDVDKNGQPVMKRQEETPAQTFTCPVCGKETLNRHYSPKTKQYFYVCDDKTCVSPLTKKTVFYAVDREGNPVIEHCPQDNAVLEKKKGRYGFFWSCPQCRTIYKDSKGRPKL</sequence>
<keyword evidence="6 14" id="KW-0413">Isomerase</keyword>
<evidence type="ECO:0000256" key="6">
    <source>
        <dbReference type="ARBA" id="ARBA00023235"/>
    </source>
</evidence>
<evidence type="ECO:0000256" key="5">
    <source>
        <dbReference type="ARBA" id="ARBA00023125"/>
    </source>
</evidence>
<dbReference type="SMART" id="SM00493">
    <property type="entry name" value="TOPRIM"/>
    <property type="match status" value="1"/>
</dbReference>
<dbReference type="Proteomes" id="UP000198943">
    <property type="component" value="Unassembled WGS sequence"/>
</dbReference>
<dbReference type="CDD" id="cd00186">
    <property type="entry name" value="TOP1Ac"/>
    <property type="match status" value="1"/>
</dbReference>
<evidence type="ECO:0000256" key="10">
    <source>
        <dbReference type="ARBA" id="ARBA00032877"/>
    </source>
</evidence>